<organism evidence="2">
    <name type="scientific">Picea sitchensis</name>
    <name type="common">Sitka spruce</name>
    <name type="synonym">Pinus sitchensis</name>
    <dbReference type="NCBI Taxonomy" id="3332"/>
    <lineage>
        <taxon>Eukaryota</taxon>
        <taxon>Viridiplantae</taxon>
        <taxon>Streptophyta</taxon>
        <taxon>Embryophyta</taxon>
        <taxon>Tracheophyta</taxon>
        <taxon>Spermatophyta</taxon>
        <taxon>Pinopsida</taxon>
        <taxon>Pinidae</taxon>
        <taxon>Conifers I</taxon>
        <taxon>Pinales</taxon>
        <taxon>Pinaceae</taxon>
        <taxon>Picea</taxon>
    </lineage>
</organism>
<evidence type="ECO:0000313" key="2">
    <source>
        <dbReference type="EMBL" id="ADE77118.1"/>
    </source>
</evidence>
<dbReference type="PANTHER" id="PTHR43486">
    <property type="entry name" value="LIPID II FLIPPASE MURJ-RELATED"/>
    <property type="match status" value="1"/>
</dbReference>
<evidence type="ECO:0000256" key="1">
    <source>
        <dbReference type="SAM" id="MobiDB-lite"/>
    </source>
</evidence>
<dbReference type="AlphaFoldDB" id="D5AC49"/>
<proteinExistence type="evidence at transcript level"/>
<feature type="region of interest" description="Disordered" evidence="1">
    <location>
        <begin position="91"/>
        <end position="118"/>
    </location>
</feature>
<accession>D5AC49</accession>
<reference evidence="2" key="1">
    <citation type="submission" date="2010-04" db="EMBL/GenBank/DDBJ databases">
        <authorList>
            <person name="Reid K.E."/>
            <person name="Liao N."/>
            <person name="Chan S."/>
            <person name="Docking R."/>
            <person name="Taylor G."/>
            <person name="Moore R."/>
            <person name="Mayo M."/>
            <person name="Munro S."/>
            <person name="King J."/>
            <person name="Yanchuk A."/>
            <person name="Holt R."/>
            <person name="Jones S."/>
            <person name="Marra M."/>
            <person name="Ritland C.E."/>
            <person name="Ritland K."/>
            <person name="Bohlmann J."/>
        </authorList>
    </citation>
    <scope>NUCLEOTIDE SEQUENCE</scope>
    <source>
        <tissue evidence="2">Bud</tissue>
    </source>
</reference>
<dbReference type="EMBL" id="BT123821">
    <property type="protein sequence ID" value="ADE77118.1"/>
    <property type="molecule type" value="mRNA"/>
</dbReference>
<dbReference type="PANTHER" id="PTHR43486:SF1">
    <property type="entry name" value="LIPID II FLIPPASE MURJ-RELATED"/>
    <property type="match status" value="1"/>
</dbReference>
<feature type="compositionally biased region" description="Low complexity" evidence="1">
    <location>
        <begin position="91"/>
        <end position="100"/>
    </location>
</feature>
<name>D5AC49_PICSI</name>
<sequence>MVGGSLMPSLTGSSNKTLFATNGEWRVPRNFKMVSKVSQLFVSAKADFKRCVGVRPMKNCPEAIILSALNGTQKGNAIDWPPIHRFEGQAASRSSSPRAAMDFNGETSYQRSSENGYNSDRGGLLKSISIIGVATASSKILGLLRETVLAAAFGIGPVTTSFNYASIIPAFFISLLGGINGPLHMTITTTLSKHSKEEGIQLIEKASSVIFLHCNICLCRFNH</sequence>
<protein>
    <submittedName>
        <fullName evidence="2">Uncharacterized protein</fullName>
    </submittedName>
</protein>
<feature type="compositionally biased region" description="Polar residues" evidence="1">
    <location>
        <begin position="105"/>
        <end position="118"/>
    </location>
</feature>